<comment type="caution">
    <text evidence="3">The sequence shown here is derived from an EMBL/GenBank/DDBJ whole genome shotgun (WGS) entry which is preliminary data.</text>
</comment>
<reference evidence="3" key="1">
    <citation type="submission" date="2020-11" db="EMBL/GenBank/DDBJ databases">
        <authorList>
            <consortium name="DOE Joint Genome Institute"/>
            <person name="Ahrendt S."/>
            <person name="Riley R."/>
            <person name="Andreopoulos W."/>
            <person name="Labutti K."/>
            <person name="Pangilinan J."/>
            <person name="Ruiz-Duenas F.J."/>
            <person name="Barrasa J.M."/>
            <person name="Sanchez-Garcia M."/>
            <person name="Camarero S."/>
            <person name="Miyauchi S."/>
            <person name="Serrano A."/>
            <person name="Linde D."/>
            <person name="Babiker R."/>
            <person name="Drula E."/>
            <person name="Ayuso-Fernandez I."/>
            <person name="Pacheco R."/>
            <person name="Padilla G."/>
            <person name="Ferreira P."/>
            <person name="Barriuso J."/>
            <person name="Kellner H."/>
            <person name="Castanera R."/>
            <person name="Alfaro M."/>
            <person name="Ramirez L."/>
            <person name="Pisabarro A.G."/>
            <person name="Kuo A."/>
            <person name="Tritt A."/>
            <person name="Lipzen A."/>
            <person name="He G."/>
            <person name="Yan M."/>
            <person name="Ng V."/>
            <person name="Cullen D."/>
            <person name="Martin F."/>
            <person name="Rosso M.-N."/>
            <person name="Henrissat B."/>
            <person name="Hibbett D."/>
            <person name="Martinez A.T."/>
            <person name="Grigoriev I.V."/>
        </authorList>
    </citation>
    <scope>NUCLEOTIDE SEQUENCE</scope>
    <source>
        <strain evidence="3">AH 40177</strain>
    </source>
</reference>
<name>A0A9P5P5F2_9AGAR</name>
<feature type="region of interest" description="Disordered" evidence="1">
    <location>
        <begin position="161"/>
        <end position="185"/>
    </location>
</feature>
<organism evidence="3 4">
    <name type="scientific">Rhodocollybia butyracea</name>
    <dbReference type="NCBI Taxonomy" id="206335"/>
    <lineage>
        <taxon>Eukaryota</taxon>
        <taxon>Fungi</taxon>
        <taxon>Dikarya</taxon>
        <taxon>Basidiomycota</taxon>
        <taxon>Agaricomycotina</taxon>
        <taxon>Agaricomycetes</taxon>
        <taxon>Agaricomycetidae</taxon>
        <taxon>Agaricales</taxon>
        <taxon>Marasmiineae</taxon>
        <taxon>Omphalotaceae</taxon>
        <taxon>Rhodocollybia</taxon>
    </lineage>
</organism>
<evidence type="ECO:0000256" key="1">
    <source>
        <dbReference type="SAM" id="MobiDB-lite"/>
    </source>
</evidence>
<feature type="compositionally biased region" description="Low complexity" evidence="1">
    <location>
        <begin position="217"/>
        <end position="241"/>
    </location>
</feature>
<feature type="region of interest" description="Disordered" evidence="1">
    <location>
        <begin position="202"/>
        <end position="241"/>
    </location>
</feature>
<dbReference type="EMBL" id="JADNRY010001178">
    <property type="protein sequence ID" value="KAF9019969.1"/>
    <property type="molecule type" value="Genomic_DNA"/>
</dbReference>
<keyword evidence="2" id="KW-1133">Transmembrane helix</keyword>
<evidence type="ECO:0000256" key="2">
    <source>
        <dbReference type="SAM" id="Phobius"/>
    </source>
</evidence>
<keyword evidence="2" id="KW-0812">Transmembrane</keyword>
<dbReference type="Proteomes" id="UP000772434">
    <property type="component" value="Unassembled WGS sequence"/>
</dbReference>
<evidence type="ECO:0000313" key="4">
    <source>
        <dbReference type="Proteomes" id="UP000772434"/>
    </source>
</evidence>
<sequence>MPPKFPLSTAPAHRHHHIGFDELYVVILVLFSSELSSGMQMSMRVFSGVVAVGMGTVWFMVLVSVSVEHIHILRLVLLAPFDHPLHRINLRRKIPPMASPSRHKRGSPRVTLNLRLCAISSFLNGLWLLWTATDEEELANGFVRARLALATARAVAREADRAARRSGSFSSSGMSSTAESSPSAPRGRWRLLRLRFSRVTANVTGGGSRSAPEPVPSSMIASDSDSSSSSSTSTSSPSRST</sequence>
<gene>
    <name evidence="3" type="ORF">BDP27DRAFT_131121</name>
</gene>
<feature type="transmembrane region" description="Helical" evidence="2">
    <location>
        <begin position="45"/>
        <end position="65"/>
    </location>
</feature>
<keyword evidence="2" id="KW-0472">Membrane</keyword>
<keyword evidence="4" id="KW-1185">Reference proteome</keyword>
<evidence type="ECO:0000313" key="3">
    <source>
        <dbReference type="EMBL" id="KAF9019969.1"/>
    </source>
</evidence>
<protein>
    <submittedName>
        <fullName evidence="3">Uncharacterized protein</fullName>
    </submittedName>
</protein>
<feature type="compositionally biased region" description="Low complexity" evidence="1">
    <location>
        <begin position="165"/>
        <end position="185"/>
    </location>
</feature>
<dbReference type="AlphaFoldDB" id="A0A9P5P5F2"/>
<proteinExistence type="predicted"/>
<accession>A0A9P5P5F2</accession>